<dbReference type="Proteomes" id="UP001459277">
    <property type="component" value="Unassembled WGS sequence"/>
</dbReference>
<reference evidence="2 3" key="1">
    <citation type="submission" date="2024-01" db="EMBL/GenBank/DDBJ databases">
        <title>A telomere-to-telomere, gap-free genome of sweet tea (Lithocarpus litseifolius).</title>
        <authorList>
            <person name="Zhou J."/>
        </authorList>
    </citation>
    <scope>NUCLEOTIDE SEQUENCE [LARGE SCALE GENOMIC DNA]</scope>
    <source>
        <strain evidence="2">Zhou-2022a</strain>
        <tissue evidence="2">Leaf</tissue>
    </source>
</reference>
<sequence length="206" mass="23369">MSRNLVPHHSVETENNTTMAAAFPSTMASSGLLPFWSLLESLVHISNEVASMEKLPFVQVRNISAMIRRTQLLYSLFEDIQDTNGSIPPSSILCLTELLCIFRRVKALIQECKDGSCVWGLIQTQFVSNQFYVLVKEMGRALDILPLSLLDLSADTREQVELLHKQVKRVDSYVDPRELQRREVLLQIMASEKNNKNKGFLDFGIV</sequence>
<proteinExistence type="predicted"/>
<protein>
    <recommendedName>
        <fullName evidence="1">PUB 12/19-like N-terminal domain-containing protein</fullName>
    </recommendedName>
</protein>
<dbReference type="InterPro" id="IPR057623">
    <property type="entry name" value="PUB12-19-like_N"/>
</dbReference>
<dbReference type="AlphaFoldDB" id="A0AAW2CYL3"/>
<keyword evidence="3" id="KW-1185">Reference proteome</keyword>
<name>A0AAW2CYL3_9ROSI</name>
<evidence type="ECO:0000313" key="3">
    <source>
        <dbReference type="Proteomes" id="UP001459277"/>
    </source>
</evidence>
<gene>
    <name evidence="2" type="ORF">SO802_017189</name>
</gene>
<dbReference type="Pfam" id="PF25368">
    <property type="entry name" value="PUB10_N"/>
    <property type="match status" value="1"/>
</dbReference>
<evidence type="ECO:0000259" key="1">
    <source>
        <dbReference type="Pfam" id="PF25368"/>
    </source>
</evidence>
<accession>A0AAW2CYL3</accession>
<dbReference type="EMBL" id="JAZDWU010000005">
    <property type="protein sequence ID" value="KAL0003408.1"/>
    <property type="molecule type" value="Genomic_DNA"/>
</dbReference>
<evidence type="ECO:0000313" key="2">
    <source>
        <dbReference type="EMBL" id="KAL0003408.1"/>
    </source>
</evidence>
<comment type="caution">
    <text evidence="2">The sequence shown here is derived from an EMBL/GenBank/DDBJ whole genome shotgun (WGS) entry which is preliminary data.</text>
</comment>
<organism evidence="2 3">
    <name type="scientific">Lithocarpus litseifolius</name>
    <dbReference type="NCBI Taxonomy" id="425828"/>
    <lineage>
        <taxon>Eukaryota</taxon>
        <taxon>Viridiplantae</taxon>
        <taxon>Streptophyta</taxon>
        <taxon>Embryophyta</taxon>
        <taxon>Tracheophyta</taxon>
        <taxon>Spermatophyta</taxon>
        <taxon>Magnoliopsida</taxon>
        <taxon>eudicotyledons</taxon>
        <taxon>Gunneridae</taxon>
        <taxon>Pentapetalae</taxon>
        <taxon>rosids</taxon>
        <taxon>fabids</taxon>
        <taxon>Fagales</taxon>
        <taxon>Fagaceae</taxon>
        <taxon>Lithocarpus</taxon>
    </lineage>
</organism>
<feature type="domain" description="PUB 12/19-like N-terminal" evidence="1">
    <location>
        <begin position="63"/>
        <end position="169"/>
    </location>
</feature>